<evidence type="ECO:0000256" key="4">
    <source>
        <dbReference type="ARBA" id="ARBA00022679"/>
    </source>
</evidence>
<dbReference type="Gene3D" id="3.30.565.10">
    <property type="entry name" value="Histidine kinase-like ATPase, C-terminal domain"/>
    <property type="match status" value="1"/>
</dbReference>
<dbReference type="PANTHER" id="PTHR42878:SF7">
    <property type="entry name" value="SENSOR HISTIDINE KINASE GLRK"/>
    <property type="match status" value="1"/>
</dbReference>
<dbReference type="InterPro" id="IPR003661">
    <property type="entry name" value="HisK_dim/P_dom"/>
</dbReference>
<dbReference type="SUPFAM" id="SSF55874">
    <property type="entry name" value="ATPase domain of HSP90 chaperone/DNA topoisomerase II/histidine kinase"/>
    <property type="match status" value="1"/>
</dbReference>
<dbReference type="SUPFAM" id="SSF55781">
    <property type="entry name" value="GAF domain-like"/>
    <property type="match status" value="1"/>
</dbReference>
<keyword evidence="6" id="KW-0418">Kinase</keyword>
<dbReference type="InterPro" id="IPR029016">
    <property type="entry name" value="GAF-like_dom_sf"/>
</dbReference>
<keyword evidence="5" id="KW-0547">Nucleotide-binding</keyword>
<dbReference type="InterPro" id="IPR005467">
    <property type="entry name" value="His_kinase_dom"/>
</dbReference>
<comment type="catalytic activity">
    <reaction evidence="1">
        <text>ATP + protein L-histidine = ADP + protein N-phospho-L-histidine.</text>
        <dbReference type="EC" id="2.7.13.3"/>
    </reaction>
</comment>
<evidence type="ECO:0000256" key="6">
    <source>
        <dbReference type="ARBA" id="ARBA00022777"/>
    </source>
</evidence>
<protein>
    <recommendedName>
        <fullName evidence="2">histidine kinase</fullName>
        <ecNumber evidence="2">2.7.13.3</ecNumber>
    </recommendedName>
</protein>
<dbReference type="SMART" id="SM00388">
    <property type="entry name" value="HisKA"/>
    <property type="match status" value="1"/>
</dbReference>
<keyword evidence="8" id="KW-0902">Two-component regulatory system</keyword>
<keyword evidence="7" id="KW-0067">ATP-binding</keyword>
<dbReference type="CDD" id="cd00075">
    <property type="entry name" value="HATPase"/>
    <property type="match status" value="1"/>
</dbReference>
<dbReference type="CDD" id="cd00082">
    <property type="entry name" value="HisKA"/>
    <property type="match status" value="1"/>
</dbReference>
<dbReference type="InterPro" id="IPR036890">
    <property type="entry name" value="HATPase_C_sf"/>
</dbReference>
<evidence type="ECO:0000256" key="8">
    <source>
        <dbReference type="ARBA" id="ARBA00023012"/>
    </source>
</evidence>
<evidence type="ECO:0000313" key="11">
    <source>
        <dbReference type="Proteomes" id="UP000642144"/>
    </source>
</evidence>
<dbReference type="Pfam" id="PF02518">
    <property type="entry name" value="HATPase_c"/>
    <property type="match status" value="1"/>
</dbReference>
<evidence type="ECO:0000256" key="1">
    <source>
        <dbReference type="ARBA" id="ARBA00000085"/>
    </source>
</evidence>
<name>A0ABW9W535_9BURK</name>
<reference evidence="10 11" key="1">
    <citation type="submission" date="2019-12" db="EMBL/GenBank/DDBJ databases">
        <title>Novel species isolated from a subtropical stream in China.</title>
        <authorList>
            <person name="Lu H."/>
        </authorList>
    </citation>
    <scope>NUCLEOTIDE SEQUENCE [LARGE SCALE GENOMIC DNA]</scope>
    <source>
        <strain evidence="10 11">CY42W</strain>
    </source>
</reference>
<keyword evidence="11" id="KW-1185">Reference proteome</keyword>
<proteinExistence type="predicted"/>
<dbReference type="EMBL" id="WWCT01000018">
    <property type="protein sequence ID" value="MYN28775.1"/>
    <property type="molecule type" value="Genomic_DNA"/>
</dbReference>
<dbReference type="PROSITE" id="PS50109">
    <property type="entry name" value="HIS_KIN"/>
    <property type="match status" value="1"/>
</dbReference>
<dbReference type="Proteomes" id="UP000642144">
    <property type="component" value="Unassembled WGS sequence"/>
</dbReference>
<evidence type="ECO:0000256" key="2">
    <source>
        <dbReference type="ARBA" id="ARBA00012438"/>
    </source>
</evidence>
<keyword evidence="3" id="KW-0597">Phosphoprotein</keyword>
<dbReference type="InterPro" id="IPR003018">
    <property type="entry name" value="GAF"/>
</dbReference>
<dbReference type="Gene3D" id="3.30.450.40">
    <property type="match status" value="1"/>
</dbReference>
<feature type="domain" description="Histidine kinase" evidence="9">
    <location>
        <begin position="180"/>
        <end position="391"/>
    </location>
</feature>
<sequence>MTSRLQTDIASIQSIGSVPTILKAVAELTGLGFVCVARVTQDSWHSCAVLDQLEFGLNVGDSLDVTTTICEEVRDTNSAVIIDHVRESDKYRDHHTPRIYGFQSYFSIPLYRPDGEYFGTLCGLDPKPAALTTPSIQNTLMLFAELISRQLVNEVRFNASELALSDALETSQLREQFIAVLGHDLRTPLGALLNGTELLRHHATPAAVPVLNRMRRSIERIAGLIDDVLDFTRGRMGGGISLNMRHEKALHLTLAQVVEELRAAHADRQIVAVLPEDLSLLCDAARMGQLLSNLLKNALVHGSQSEPVHVRASQVNGIFELAVSNQGSPISREVVAKLFKPFWRAQGQSPSEGLGLGLFIVSEIAKSHGGTLDVVSSDTTTSFIYRYRTASFVERRILARE</sequence>
<evidence type="ECO:0000256" key="5">
    <source>
        <dbReference type="ARBA" id="ARBA00022741"/>
    </source>
</evidence>
<dbReference type="InterPro" id="IPR050351">
    <property type="entry name" value="BphY/WalK/GraS-like"/>
</dbReference>
<dbReference type="PANTHER" id="PTHR42878">
    <property type="entry name" value="TWO-COMPONENT HISTIDINE KINASE"/>
    <property type="match status" value="1"/>
</dbReference>
<evidence type="ECO:0000259" key="9">
    <source>
        <dbReference type="PROSITE" id="PS50109"/>
    </source>
</evidence>
<dbReference type="SUPFAM" id="SSF47384">
    <property type="entry name" value="Homodimeric domain of signal transducing histidine kinase"/>
    <property type="match status" value="1"/>
</dbReference>
<dbReference type="Pfam" id="PF00512">
    <property type="entry name" value="HisKA"/>
    <property type="match status" value="1"/>
</dbReference>
<evidence type="ECO:0000256" key="3">
    <source>
        <dbReference type="ARBA" id="ARBA00022553"/>
    </source>
</evidence>
<evidence type="ECO:0000256" key="7">
    <source>
        <dbReference type="ARBA" id="ARBA00022840"/>
    </source>
</evidence>
<gene>
    <name evidence="10" type="ORF">GTP69_20445</name>
</gene>
<dbReference type="InterPro" id="IPR003594">
    <property type="entry name" value="HATPase_dom"/>
</dbReference>
<dbReference type="InterPro" id="IPR004358">
    <property type="entry name" value="Sig_transdc_His_kin-like_C"/>
</dbReference>
<dbReference type="SMART" id="SM00387">
    <property type="entry name" value="HATPase_c"/>
    <property type="match status" value="1"/>
</dbReference>
<dbReference type="PRINTS" id="PR00344">
    <property type="entry name" value="BCTRLSENSOR"/>
</dbReference>
<evidence type="ECO:0000313" key="10">
    <source>
        <dbReference type="EMBL" id="MYN28775.1"/>
    </source>
</evidence>
<comment type="caution">
    <text evidence="10">The sequence shown here is derived from an EMBL/GenBank/DDBJ whole genome shotgun (WGS) entry which is preliminary data.</text>
</comment>
<keyword evidence="4" id="KW-0808">Transferase</keyword>
<organism evidence="10 11">
    <name type="scientific">Duganella levis</name>
    <dbReference type="NCBI Taxonomy" id="2692169"/>
    <lineage>
        <taxon>Bacteria</taxon>
        <taxon>Pseudomonadati</taxon>
        <taxon>Pseudomonadota</taxon>
        <taxon>Betaproteobacteria</taxon>
        <taxon>Burkholderiales</taxon>
        <taxon>Oxalobacteraceae</taxon>
        <taxon>Telluria group</taxon>
        <taxon>Duganella</taxon>
    </lineage>
</organism>
<dbReference type="InterPro" id="IPR036097">
    <property type="entry name" value="HisK_dim/P_sf"/>
</dbReference>
<dbReference type="Gene3D" id="1.10.287.130">
    <property type="match status" value="1"/>
</dbReference>
<dbReference type="EC" id="2.7.13.3" evidence="2"/>
<accession>A0ABW9W535</accession>
<dbReference type="Pfam" id="PF01590">
    <property type="entry name" value="GAF"/>
    <property type="match status" value="1"/>
</dbReference>